<dbReference type="PANTHER" id="PTHR21666">
    <property type="entry name" value="PEPTIDASE-RELATED"/>
    <property type="match status" value="1"/>
</dbReference>
<comment type="caution">
    <text evidence="3">The sequence shown here is derived from an EMBL/GenBank/DDBJ whole genome shotgun (WGS) entry which is preliminary data.</text>
</comment>
<dbReference type="EMBL" id="DVJP01000041">
    <property type="protein sequence ID" value="HIS76417.1"/>
    <property type="molecule type" value="Genomic_DNA"/>
</dbReference>
<keyword evidence="1" id="KW-0732">Signal</keyword>
<feature type="signal peptide" evidence="1">
    <location>
        <begin position="1"/>
        <end position="24"/>
    </location>
</feature>
<evidence type="ECO:0000256" key="1">
    <source>
        <dbReference type="SAM" id="SignalP"/>
    </source>
</evidence>
<dbReference type="CDD" id="cd12797">
    <property type="entry name" value="M23_peptidase"/>
    <property type="match status" value="1"/>
</dbReference>
<name>A0A9D1K054_9FIRM</name>
<dbReference type="AlphaFoldDB" id="A0A9D1K054"/>
<dbReference type="SUPFAM" id="SSF51261">
    <property type="entry name" value="Duplicated hybrid motif"/>
    <property type="match status" value="1"/>
</dbReference>
<sequence>MKWCLRVLAVLTAFFVWSIPGTCAAVDFEPMPPPDGADFSPYQMTAALSLPLKDAAVTSPFGWRFHPITEELDFHTGADLACPEGTPVHALLGGTVLAAEFHESYGNYILIDHGSGFQTLYAHCKKLKVKEGQRVSAGQTIALSGQTGETTGPHLHLEVKENGVRLNPAWLPFWGQYEEAP</sequence>
<protein>
    <submittedName>
        <fullName evidence="3">M23 family metallopeptidase</fullName>
    </submittedName>
</protein>
<reference evidence="3" key="2">
    <citation type="journal article" date="2021" name="PeerJ">
        <title>Extensive microbial diversity within the chicken gut microbiome revealed by metagenomics and culture.</title>
        <authorList>
            <person name="Gilroy R."/>
            <person name="Ravi A."/>
            <person name="Getino M."/>
            <person name="Pursley I."/>
            <person name="Horton D.L."/>
            <person name="Alikhan N.F."/>
            <person name="Baker D."/>
            <person name="Gharbi K."/>
            <person name="Hall N."/>
            <person name="Watson M."/>
            <person name="Adriaenssens E.M."/>
            <person name="Foster-Nyarko E."/>
            <person name="Jarju S."/>
            <person name="Secka A."/>
            <person name="Antonio M."/>
            <person name="Oren A."/>
            <person name="Chaudhuri R.R."/>
            <person name="La Ragione R."/>
            <person name="Hildebrand F."/>
            <person name="Pallen M.J."/>
        </authorList>
    </citation>
    <scope>NUCLEOTIDE SEQUENCE</scope>
    <source>
        <strain evidence="3">CHK199-13235</strain>
    </source>
</reference>
<dbReference type="InterPro" id="IPR011055">
    <property type="entry name" value="Dup_hybrid_motif"/>
</dbReference>
<organism evidence="3 4">
    <name type="scientific">Candidatus Merdivicinus excrementipullorum</name>
    <dbReference type="NCBI Taxonomy" id="2840867"/>
    <lineage>
        <taxon>Bacteria</taxon>
        <taxon>Bacillati</taxon>
        <taxon>Bacillota</taxon>
        <taxon>Clostridia</taxon>
        <taxon>Eubacteriales</taxon>
        <taxon>Oscillospiraceae</taxon>
        <taxon>Oscillospiraceae incertae sedis</taxon>
        <taxon>Candidatus Merdivicinus</taxon>
    </lineage>
</organism>
<gene>
    <name evidence="3" type="ORF">IAB51_06340</name>
</gene>
<dbReference type="InterPro" id="IPR016047">
    <property type="entry name" value="M23ase_b-sheet_dom"/>
</dbReference>
<dbReference type="Proteomes" id="UP000824002">
    <property type="component" value="Unassembled WGS sequence"/>
</dbReference>
<dbReference type="PANTHER" id="PTHR21666:SF270">
    <property type="entry name" value="MUREIN HYDROLASE ACTIVATOR ENVC"/>
    <property type="match status" value="1"/>
</dbReference>
<dbReference type="InterPro" id="IPR050570">
    <property type="entry name" value="Cell_wall_metabolism_enzyme"/>
</dbReference>
<evidence type="ECO:0000313" key="3">
    <source>
        <dbReference type="EMBL" id="HIS76417.1"/>
    </source>
</evidence>
<feature type="domain" description="M23ase beta-sheet core" evidence="2">
    <location>
        <begin position="74"/>
        <end position="168"/>
    </location>
</feature>
<evidence type="ECO:0000313" key="4">
    <source>
        <dbReference type="Proteomes" id="UP000824002"/>
    </source>
</evidence>
<feature type="chain" id="PRO_5039476975" evidence="1">
    <location>
        <begin position="25"/>
        <end position="181"/>
    </location>
</feature>
<dbReference type="GO" id="GO:0004222">
    <property type="term" value="F:metalloendopeptidase activity"/>
    <property type="evidence" value="ECO:0007669"/>
    <property type="project" value="TreeGrafter"/>
</dbReference>
<evidence type="ECO:0000259" key="2">
    <source>
        <dbReference type="Pfam" id="PF01551"/>
    </source>
</evidence>
<proteinExistence type="predicted"/>
<dbReference type="Gene3D" id="2.70.70.10">
    <property type="entry name" value="Glucose Permease (Domain IIA)"/>
    <property type="match status" value="1"/>
</dbReference>
<dbReference type="Pfam" id="PF01551">
    <property type="entry name" value="Peptidase_M23"/>
    <property type="match status" value="1"/>
</dbReference>
<accession>A0A9D1K054</accession>
<reference evidence="3" key="1">
    <citation type="submission" date="2020-10" db="EMBL/GenBank/DDBJ databases">
        <authorList>
            <person name="Gilroy R."/>
        </authorList>
    </citation>
    <scope>NUCLEOTIDE SEQUENCE</scope>
    <source>
        <strain evidence="3">CHK199-13235</strain>
    </source>
</reference>